<dbReference type="NCBIfam" id="TIGR02384">
    <property type="entry name" value="RelB_DinJ"/>
    <property type="match status" value="1"/>
</dbReference>
<evidence type="ECO:0000313" key="4">
    <source>
        <dbReference type="Proteomes" id="UP000002971"/>
    </source>
</evidence>
<dbReference type="GO" id="GO:0006355">
    <property type="term" value="P:regulation of DNA-templated transcription"/>
    <property type="evidence" value="ECO:0007669"/>
    <property type="project" value="InterPro"/>
</dbReference>
<comment type="caution">
    <text evidence="3">The sequence shown here is derived from an EMBL/GenBank/DDBJ whole genome shotgun (WGS) entry which is preliminary data.</text>
</comment>
<dbReference type="Proteomes" id="UP000002971">
    <property type="component" value="Unassembled WGS sequence"/>
</dbReference>
<dbReference type="InterPro" id="IPR007337">
    <property type="entry name" value="RelB/DinJ"/>
</dbReference>
<comment type="similarity">
    <text evidence="1">Belongs to the RelB/DinJ antitoxin family.</text>
</comment>
<evidence type="ECO:0000256" key="1">
    <source>
        <dbReference type="ARBA" id="ARBA00010562"/>
    </source>
</evidence>
<dbReference type="Gene3D" id="1.10.1220.10">
    <property type="entry name" value="Met repressor-like"/>
    <property type="match status" value="1"/>
</dbReference>
<accession>F7R2L7</accession>
<dbReference type="InterPro" id="IPR013321">
    <property type="entry name" value="Arc_rbn_hlx_hlx"/>
</dbReference>
<organism evidence="3 4">
    <name type="scientific">Ligilactobacillus ruminis SPM0211</name>
    <dbReference type="NCBI Taxonomy" id="1040964"/>
    <lineage>
        <taxon>Bacteria</taxon>
        <taxon>Bacillati</taxon>
        <taxon>Bacillota</taxon>
        <taxon>Bacilli</taxon>
        <taxon>Lactobacillales</taxon>
        <taxon>Lactobacillaceae</taxon>
        <taxon>Ligilactobacillus</taxon>
    </lineage>
</organism>
<evidence type="ECO:0000313" key="3">
    <source>
        <dbReference type="EMBL" id="EGM50267.1"/>
    </source>
</evidence>
<sequence length="101" mass="11288">MFDMKDSTVSARVENNVKIEAEDILKKLGVPVSVVINSLYRQIIYHHGVPFSLTIPTEPRTVDAMSDAELDAKLQHSYAQAIAGEGRPMSDVFDDLERNLK</sequence>
<name>F7R2L7_9LACO</name>
<dbReference type="AlphaFoldDB" id="F7R2L7"/>
<dbReference type="GO" id="GO:0006351">
    <property type="term" value="P:DNA-templated transcription"/>
    <property type="evidence" value="ECO:0007669"/>
    <property type="project" value="TreeGrafter"/>
</dbReference>
<evidence type="ECO:0008006" key="5">
    <source>
        <dbReference type="Google" id="ProtNLM"/>
    </source>
</evidence>
<dbReference type="EMBL" id="AFOJ01000007">
    <property type="protein sequence ID" value="EGM50267.1"/>
    <property type="molecule type" value="Genomic_DNA"/>
</dbReference>
<protein>
    <recommendedName>
        <fullName evidence="5">Addiction module antitoxin, RelB/DinJ family</fullName>
    </recommendedName>
</protein>
<dbReference type="PANTHER" id="PTHR38781">
    <property type="entry name" value="ANTITOXIN DINJ-RELATED"/>
    <property type="match status" value="1"/>
</dbReference>
<evidence type="ECO:0000256" key="2">
    <source>
        <dbReference type="ARBA" id="ARBA00022649"/>
    </source>
</evidence>
<reference evidence="3 4" key="1">
    <citation type="journal article" date="2011" name="J. Bacteriol.">
        <title>Genome Sequence of Lactobacillus ruminis SPM0211, Isolated from a Fecal Sample from a Healthy Korean.</title>
        <authorList>
            <person name="Lee S."/>
            <person name="Cho Y.J."/>
            <person name="Lee A.H."/>
            <person name="Chun J."/>
            <person name="Ha N.J."/>
            <person name="Ko G."/>
        </authorList>
    </citation>
    <scope>NUCLEOTIDE SEQUENCE [LARGE SCALE GENOMIC DNA]</scope>
    <source>
        <strain evidence="3 4">SPM0211</strain>
    </source>
</reference>
<keyword evidence="2" id="KW-1277">Toxin-antitoxin system</keyword>
<dbReference type="PANTHER" id="PTHR38781:SF1">
    <property type="entry name" value="ANTITOXIN DINJ-RELATED"/>
    <property type="match status" value="1"/>
</dbReference>
<gene>
    <name evidence="3" type="ORF">LRU_01949</name>
</gene>
<dbReference type="Pfam" id="PF04221">
    <property type="entry name" value="RelB"/>
    <property type="match status" value="1"/>
</dbReference>
<proteinExistence type="inferred from homology"/>